<dbReference type="STRING" id="1073327.SAMN04488108_1242"/>
<accession>A0A1M7Z945</accession>
<reference evidence="2" key="1">
    <citation type="submission" date="2016-12" db="EMBL/GenBank/DDBJ databases">
        <authorList>
            <person name="Varghese N."/>
            <person name="Submissions S."/>
        </authorList>
    </citation>
    <scope>NUCLEOTIDE SEQUENCE [LARGE SCALE GENOMIC DNA]</scope>
    <source>
        <strain evidence="2">DSM 25035</strain>
    </source>
</reference>
<evidence type="ECO:0008006" key="3">
    <source>
        <dbReference type="Google" id="ProtNLM"/>
    </source>
</evidence>
<dbReference type="AlphaFoldDB" id="A0A1M7Z945"/>
<name>A0A1M7Z945_9BACT</name>
<proteinExistence type="predicted"/>
<evidence type="ECO:0000313" key="2">
    <source>
        <dbReference type="Proteomes" id="UP000184609"/>
    </source>
</evidence>
<evidence type="ECO:0000313" key="1">
    <source>
        <dbReference type="EMBL" id="SHO61290.1"/>
    </source>
</evidence>
<dbReference type="Pfam" id="PF14391">
    <property type="entry name" value="DUF4421"/>
    <property type="match status" value="1"/>
</dbReference>
<dbReference type="OrthoDB" id="669053at2"/>
<dbReference type="InterPro" id="IPR025535">
    <property type="entry name" value="DUF4421"/>
</dbReference>
<sequence>MRLRIGLGLLGVIFFMNVSNLRAQKSSFDSNYVEEHPELLGLRFYFSKKYTNLVVYVPKETRRYVFEPNSGNNLGVGFTYQRFTLNLAMPLGFMNPNRQQNWPFYLDLQSHVYPKKMIIDLFGQFYNGYTLSADQLNNSSESYLREDLKLRQYGVNFNYLFNGDKISVQASFNQSMIQKRSAFSPFLGFEMYGGSMRGDSLLIPTTEAQTELNFQRAKYFQAGPNVGFAGTLVFGKGFYLTGVASANLSVGFADWENDTQSFRKVGVISTYFLRGFAGYNSERFSINANYIFKNVELVRDGPFEQAVNTGNYRINLVYKLSVSEKFRQKFRKINPIRLINKDL</sequence>
<dbReference type="EMBL" id="FRXN01000002">
    <property type="protein sequence ID" value="SHO61290.1"/>
    <property type="molecule type" value="Genomic_DNA"/>
</dbReference>
<protein>
    <recommendedName>
        <fullName evidence="3">DUF4421 domain-containing protein</fullName>
    </recommendedName>
</protein>
<dbReference type="Proteomes" id="UP000184609">
    <property type="component" value="Unassembled WGS sequence"/>
</dbReference>
<gene>
    <name evidence="1" type="ORF">SAMN04488108_1242</name>
</gene>
<keyword evidence="2" id="KW-1185">Reference proteome</keyword>
<organism evidence="1 2">
    <name type="scientific">Algoriphagus zhangzhouensis</name>
    <dbReference type="NCBI Taxonomy" id="1073327"/>
    <lineage>
        <taxon>Bacteria</taxon>
        <taxon>Pseudomonadati</taxon>
        <taxon>Bacteroidota</taxon>
        <taxon>Cytophagia</taxon>
        <taxon>Cytophagales</taxon>
        <taxon>Cyclobacteriaceae</taxon>
        <taxon>Algoriphagus</taxon>
    </lineage>
</organism>
<dbReference type="RefSeq" id="WP_073570923.1">
    <property type="nucleotide sequence ID" value="NZ_FRXN01000002.1"/>
</dbReference>